<gene>
    <name evidence="1" type="ORF">HMPREF0198_1677</name>
</gene>
<evidence type="ECO:0000313" key="2">
    <source>
        <dbReference type="Proteomes" id="UP000004870"/>
    </source>
</evidence>
<organism evidence="1 2">
    <name type="scientific">Cardiobacterium hominis (strain ATCC 15826 / DSM 8339 / NCTC 10426 / 6573)</name>
    <dbReference type="NCBI Taxonomy" id="638300"/>
    <lineage>
        <taxon>Bacteria</taxon>
        <taxon>Pseudomonadati</taxon>
        <taxon>Pseudomonadota</taxon>
        <taxon>Gammaproteobacteria</taxon>
        <taxon>Cardiobacteriales</taxon>
        <taxon>Cardiobacteriaceae</taxon>
        <taxon>Cardiobacterium</taxon>
    </lineage>
</organism>
<comment type="caution">
    <text evidence="1">The sequence shown here is derived from an EMBL/GenBank/DDBJ whole genome shotgun (WGS) entry which is preliminary data.</text>
</comment>
<protein>
    <recommendedName>
        <fullName evidence="3">Regulatory protein GemA</fullName>
    </recommendedName>
</protein>
<dbReference type="InterPro" id="IPR009363">
    <property type="entry name" value="Phage_Mu_Gp16"/>
</dbReference>
<dbReference type="HOGENOM" id="CLU_107084_3_1_6"/>
<dbReference type="RefSeq" id="WP_004141517.1">
    <property type="nucleotide sequence ID" value="NZ_GG694027.1"/>
</dbReference>
<dbReference type="Pfam" id="PF06252">
    <property type="entry name" value="GemA"/>
    <property type="match status" value="1"/>
</dbReference>
<sequence>MYIGNQTARIHIGKARLGMDDDTYRAFLQRLTGKSSSKDMSTGQRARVLMEMTRLGAFKDARRPLTRQQRACLGKWYDLRKRGIVQSKDKSSFNRYIKRHFGKNNLADLADDETNKLYNMLEGWLQGATESA</sequence>
<dbReference type="AlphaFoldDB" id="C8NAZ9"/>
<name>C8NAZ9_CARH6</name>
<evidence type="ECO:0000313" key="1">
    <source>
        <dbReference type="EMBL" id="EEV88236.1"/>
    </source>
</evidence>
<accession>C8NAZ9</accession>
<dbReference type="Proteomes" id="UP000004870">
    <property type="component" value="Unassembled WGS sequence"/>
</dbReference>
<dbReference type="GeneID" id="84790417"/>
<keyword evidence="2" id="KW-1185">Reference proteome</keyword>
<reference evidence="1 2" key="1">
    <citation type="submission" date="2009-08" db="EMBL/GenBank/DDBJ databases">
        <authorList>
            <person name="Qin X."/>
            <person name="Bachman B."/>
            <person name="Battles P."/>
            <person name="Bell A."/>
            <person name="Bess C."/>
            <person name="Bickham C."/>
            <person name="Chaboub L."/>
            <person name="Chen D."/>
            <person name="Coyle M."/>
            <person name="Deiros D.R."/>
            <person name="Dinh H."/>
            <person name="Forbes L."/>
            <person name="Fowler G."/>
            <person name="Francisco L."/>
            <person name="Fu Q."/>
            <person name="Gubbala S."/>
            <person name="Hale W."/>
            <person name="Han Y."/>
            <person name="Hemphill L."/>
            <person name="Highlander S.K."/>
            <person name="Hirani K."/>
            <person name="Hogues M."/>
            <person name="Jackson L."/>
            <person name="Jakkamsetti A."/>
            <person name="Javaid M."/>
            <person name="Jiang H."/>
            <person name="Korchina V."/>
            <person name="Kovar C."/>
            <person name="Lara F."/>
            <person name="Lee S."/>
            <person name="Mata R."/>
            <person name="Mathew T."/>
            <person name="Moen C."/>
            <person name="Morales K."/>
            <person name="Munidasa M."/>
            <person name="Nazareth L."/>
            <person name="Ngo R."/>
            <person name="Nguyen L."/>
            <person name="Okwuonu G."/>
            <person name="Ongeri F."/>
            <person name="Patil S."/>
            <person name="Petrosino J."/>
            <person name="Pham C."/>
            <person name="Pham P."/>
            <person name="Pu L.-L."/>
            <person name="Puazo M."/>
            <person name="Raj R."/>
            <person name="Reid J."/>
            <person name="Rouhana J."/>
            <person name="Saada N."/>
            <person name="Shang Y."/>
            <person name="Simmons D."/>
            <person name="Thornton R."/>
            <person name="Warren J."/>
            <person name="Weissenberger G."/>
            <person name="Zhang J."/>
            <person name="Zhang L."/>
            <person name="Zhou C."/>
            <person name="Zhu D."/>
            <person name="Muzny D."/>
            <person name="Worley K."/>
            <person name="Gibbs R."/>
        </authorList>
    </citation>
    <scope>NUCLEOTIDE SEQUENCE [LARGE SCALE GENOMIC DNA]</scope>
    <source>
        <strain evidence="2">ATCC 15826 / DSM 8339 / NCTC 10426 / 6573</strain>
    </source>
</reference>
<proteinExistence type="predicted"/>
<dbReference type="EMBL" id="ACKY01000097">
    <property type="protein sequence ID" value="EEV88236.1"/>
    <property type="molecule type" value="Genomic_DNA"/>
</dbReference>
<evidence type="ECO:0008006" key="3">
    <source>
        <dbReference type="Google" id="ProtNLM"/>
    </source>
</evidence>
<dbReference type="OrthoDB" id="7360086at2"/>